<sequence length="449" mass="51272">MKMLQSRISNVPFLDGSKDMYGTMNKGHFKLIDNTAMVNRITVYRPVSPHFQYGESKNLEKLQTETALSFPSHPPVSLIKPKLTHLTMQSTNFKMPSGDMCGNFETTHADFKPMPMSAAQLCRPTTAGWINLLEVKSPKTMYSSCYTKHEVSPILKAKETTQTGVGSTLRQDKMDKNCSSSYHEQFRYRQCPSNPPLQSIEKQRVQYSSVAMGDRDKILNNQTTYSTYFRPSDDNSSAKFSNNNKSLHINLRELPDDKWTTTSSDQFCTHTFGPIHLEHRSPTLSSVFKGELLNANPERLSTTNQQFFPKMKSTQFPVHVDGSSIRTLSNVEFGKPNMAGCFYSTTTQEQFSHKEVVRPKTPVYPPSHVLFEQEPDQLLTTMQNDFIPLNSRRQELSPGQLQQVKESHIRPRNSNHDFRTTHNEAFVPMPYCKAFLDNPPLQHISHMPF</sequence>
<dbReference type="ZFIN" id="ZDB-GENE-120411-27">
    <property type="gene designation" value="si:dkey-13m1.5"/>
</dbReference>
<gene>
    <name evidence="2 3" type="primary">si:dkey-13m1.5</name>
</gene>
<organism evidence="1 2">
    <name type="scientific">Danio rerio</name>
    <name type="common">Zebrafish</name>
    <name type="synonym">Brachydanio rerio</name>
    <dbReference type="NCBI Taxonomy" id="7955"/>
    <lineage>
        <taxon>Eukaryota</taxon>
        <taxon>Metazoa</taxon>
        <taxon>Chordata</taxon>
        <taxon>Craniata</taxon>
        <taxon>Vertebrata</taxon>
        <taxon>Euteleostomi</taxon>
        <taxon>Actinopterygii</taxon>
        <taxon>Neopterygii</taxon>
        <taxon>Teleostei</taxon>
        <taxon>Ostariophysi</taxon>
        <taxon>Cypriniformes</taxon>
        <taxon>Danionidae</taxon>
        <taxon>Danioninae</taxon>
        <taxon>Danio</taxon>
    </lineage>
</organism>
<dbReference type="Proteomes" id="UP000000437">
    <property type="component" value="Chromosome 11"/>
</dbReference>
<dbReference type="Pfam" id="PF15373">
    <property type="entry name" value="SAXO5-like"/>
    <property type="match status" value="1"/>
</dbReference>
<reference evidence="2" key="1">
    <citation type="submission" date="2025-08" db="UniProtKB">
        <authorList>
            <consortium name="RefSeq"/>
        </authorList>
    </citation>
    <scope>IDENTIFICATION</scope>
    <source>
        <strain evidence="2">Tuebingen</strain>
        <tissue evidence="2">Fibroblasts and whole tissue</tissue>
    </source>
</reference>
<dbReference type="AGR" id="ZFIN:ZDB-GENE-120411-27"/>
<accession>A0AB32U3M9</accession>
<evidence type="ECO:0000313" key="1">
    <source>
        <dbReference type="Proteomes" id="UP000000437"/>
    </source>
</evidence>
<evidence type="ECO:0000313" key="2">
    <source>
        <dbReference type="RefSeq" id="XP_068080402.2"/>
    </source>
</evidence>
<dbReference type="RefSeq" id="XP_068080402.2">
    <property type="nucleotide sequence ID" value="XM_068224301.2"/>
</dbReference>
<dbReference type="AlphaFoldDB" id="A0AB32U3M9"/>
<proteinExistence type="predicted"/>
<name>A0AB32U3M9_DANRE</name>
<evidence type="ECO:0000313" key="3">
    <source>
        <dbReference type="ZFIN" id="ZDB-GENE-120411-27"/>
    </source>
</evidence>
<dbReference type="PANTHER" id="PTHR34828">
    <property type="entry name" value="TESTIS-EXPRESSED PROTEIN 45"/>
    <property type="match status" value="1"/>
</dbReference>
<dbReference type="PANTHER" id="PTHR34828:SF1">
    <property type="entry name" value="TESTIS-EXPRESSED PROTEIN 45"/>
    <property type="match status" value="1"/>
</dbReference>
<dbReference type="InterPro" id="IPR028001">
    <property type="entry name" value="SAXO5"/>
</dbReference>
<keyword evidence="1" id="KW-1185">Reference proteome</keyword>
<dbReference type="KEGG" id="dre:100006601"/>
<protein>
    <submittedName>
        <fullName evidence="2">Uncharacterized protein si:dkey-13m1.5</fullName>
    </submittedName>
</protein>